<dbReference type="EMBL" id="FNJU01000001">
    <property type="protein sequence ID" value="SDP12037.1"/>
    <property type="molecule type" value="Genomic_DNA"/>
</dbReference>
<feature type="domain" description="Histidine kinase" evidence="13">
    <location>
        <begin position="480"/>
        <end position="583"/>
    </location>
</feature>
<keyword evidence="7" id="KW-0547">Nucleotide-binding</keyword>
<dbReference type="Pfam" id="PF06580">
    <property type="entry name" value="His_kinase"/>
    <property type="match status" value="1"/>
</dbReference>
<dbReference type="Proteomes" id="UP000199159">
    <property type="component" value="Unassembled WGS sequence"/>
</dbReference>
<keyword evidence="5" id="KW-0597">Phosphoprotein</keyword>
<keyword evidence="8 15" id="KW-0418">Kinase</keyword>
<evidence type="ECO:0000256" key="6">
    <source>
        <dbReference type="ARBA" id="ARBA00022679"/>
    </source>
</evidence>
<dbReference type="Pfam" id="PF02518">
    <property type="entry name" value="HATPase_c"/>
    <property type="match status" value="1"/>
</dbReference>
<keyword evidence="12" id="KW-0812">Transmembrane</keyword>
<gene>
    <name evidence="15" type="ORF">SAMN05216565_101587</name>
</gene>
<evidence type="ECO:0000256" key="3">
    <source>
        <dbReference type="ARBA" id="ARBA00012438"/>
    </source>
</evidence>
<reference evidence="16" key="1">
    <citation type="submission" date="2016-10" db="EMBL/GenBank/DDBJ databases">
        <authorList>
            <person name="Varghese N."/>
            <person name="Submissions S."/>
        </authorList>
    </citation>
    <scope>NUCLEOTIDE SEQUENCE [LARGE SCALE GENOMIC DNA]</scope>
    <source>
        <strain evidence="16">IBRC-M10078</strain>
    </source>
</reference>
<dbReference type="SUPFAM" id="SSF55874">
    <property type="entry name" value="ATPase domain of HSP90 chaperone/DNA topoisomerase II/histidine kinase"/>
    <property type="match status" value="1"/>
</dbReference>
<feature type="transmembrane region" description="Helical" evidence="12">
    <location>
        <begin position="20"/>
        <end position="45"/>
    </location>
</feature>
<keyword evidence="12" id="KW-1133">Transmembrane helix</keyword>
<protein>
    <recommendedName>
        <fullName evidence="3">histidine kinase</fullName>
        <ecNumber evidence="3">2.7.13.3</ecNumber>
    </recommendedName>
</protein>
<dbReference type="SMART" id="SM00387">
    <property type="entry name" value="HATPase_c"/>
    <property type="match status" value="1"/>
</dbReference>
<keyword evidence="16" id="KW-1185">Reference proteome</keyword>
<dbReference type="GO" id="GO:0000155">
    <property type="term" value="F:phosphorelay sensor kinase activity"/>
    <property type="evidence" value="ECO:0007669"/>
    <property type="project" value="InterPro"/>
</dbReference>
<keyword evidence="11 12" id="KW-0472">Membrane</keyword>
<dbReference type="InterPro" id="IPR036890">
    <property type="entry name" value="HATPase_C_sf"/>
</dbReference>
<dbReference type="GO" id="GO:0005524">
    <property type="term" value="F:ATP binding"/>
    <property type="evidence" value="ECO:0007669"/>
    <property type="project" value="UniProtKB-KW"/>
</dbReference>
<dbReference type="InterPro" id="IPR005467">
    <property type="entry name" value="His_kinase_dom"/>
</dbReference>
<dbReference type="AlphaFoldDB" id="A0A1H0Q3P2"/>
<dbReference type="SMART" id="SM00304">
    <property type="entry name" value="HAMP"/>
    <property type="match status" value="1"/>
</dbReference>
<comment type="catalytic activity">
    <reaction evidence="1">
        <text>ATP + protein L-histidine = ADP + protein N-phospho-L-histidine.</text>
        <dbReference type="EC" id="2.7.13.3"/>
    </reaction>
</comment>
<dbReference type="PANTHER" id="PTHR34220:SF7">
    <property type="entry name" value="SENSOR HISTIDINE KINASE YPDA"/>
    <property type="match status" value="1"/>
</dbReference>
<dbReference type="PROSITE" id="PS50109">
    <property type="entry name" value="HIS_KIN"/>
    <property type="match status" value="1"/>
</dbReference>
<keyword evidence="4" id="KW-1003">Cell membrane</keyword>
<dbReference type="InterPro" id="IPR010559">
    <property type="entry name" value="Sig_transdc_His_kin_internal"/>
</dbReference>
<sequence>MMKNLKKQLLTRYKNLKIKYKLIVFILILLLVCLFFIILGFQYAFNTYDEQIYRKSSQVLIMSSNRIEDELKNIEDVTFKVATDSVIQNALTDSNKSLSKYEKFRIEQEIWEKLTSYIGSENYIQSIHLFNQDGKEFRAGRAPSKHLYNHKGDLIKNAEDGDGGNIWMSLESSKDTIFSSREIRSYKRLKFENLGTLIVEVRLDKIVKDLSSVSENEGFIAMSKGEDIFFVEDPTIDLSSLQLGASDPQGYKIERLFGRSHFVTYSKSSYMDWTYWSVIPFETMFAKVTMIKYIVIILFLTITTFAIFLVVRFSKRITNPIENLVSAMKFVQRGDFKVTDTYTPSQYHDEVGILHQNFFLMIERINSLIKENYEKQLLIKDTEFKALQSQINPHFLYNALESINWLAKINQQQQISQMVESLGFLLRNAISIQDDVITVREEVKMVEHYVTIQRYRFEERLEFSLSVDETAMDCSLPKLVIQPLVENAINYGLEMMVEPCKIHVSVVKDGDYVHIVVEDNGTGMDKEQLEKVRKGEMKTRGTGIGLRNIDSRIKFVFGSDYGIQIDSELSKGTKVSITIPYQKRWDYVQNAIG</sequence>
<evidence type="ECO:0000256" key="9">
    <source>
        <dbReference type="ARBA" id="ARBA00022840"/>
    </source>
</evidence>
<evidence type="ECO:0000259" key="13">
    <source>
        <dbReference type="PROSITE" id="PS50109"/>
    </source>
</evidence>
<evidence type="ECO:0000313" key="15">
    <source>
        <dbReference type="EMBL" id="SDP12037.1"/>
    </source>
</evidence>
<dbReference type="SUPFAM" id="SSF158472">
    <property type="entry name" value="HAMP domain-like"/>
    <property type="match status" value="1"/>
</dbReference>
<dbReference type="STRING" id="930152.SAMN05216565_101587"/>
<name>A0A1H0Q3P2_9BACI</name>
<keyword evidence="6" id="KW-0808">Transferase</keyword>
<feature type="transmembrane region" description="Helical" evidence="12">
    <location>
        <begin position="290"/>
        <end position="311"/>
    </location>
</feature>
<dbReference type="PANTHER" id="PTHR34220">
    <property type="entry name" value="SENSOR HISTIDINE KINASE YPDA"/>
    <property type="match status" value="1"/>
</dbReference>
<dbReference type="PRINTS" id="PR00344">
    <property type="entry name" value="BCTRLSENSOR"/>
</dbReference>
<dbReference type="InterPro" id="IPR050640">
    <property type="entry name" value="Bact_2-comp_sensor_kinase"/>
</dbReference>
<proteinExistence type="predicted"/>
<dbReference type="InterPro" id="IPR004358">
    <property type="entry name" value="Sig_transdc_His_kin-like_C"/>
</dbReference>
<dbReference type="Gene3D" id="6.10.340.10">
    <property type="match status" value="1"/>
</dbReference>
<dbReference type="InterPro" id="IPR003660">
    <property type="entry name" value="HAMP_dom"/>
</dbReference>
<dbReference type="RefSeq" id="WP_238457149.1">
    <property type="nucleotide sequence ID" value="NZ_FNJU01000001.1"/>
</dbReference>
<accession>A0A1H0Q3P2</accession>
<evidence type="ECO:0000256" key="11">
    <source>
        <dbReference type="ARBA" id="ARBA00023136"/>
    </source>
</evidence>
<dbReference type="InterPro" id="IPR003594">
    <property type="entry name" value="HATPase_dom"/>
</dbReference>
<evidence type="ECO:0000256" key="7">
    <source>
        <dbReference type="ARBA" id="ARBA00022741"/>
    </source>
</evidence>
<keyword evidence="9" id="KW-0067">ATP-binding</keyword>
<evidence type="ECO:0000256" key="4">
    <source>
        <dbReference type="ARBA" id="ARBA00022475"/>
    </source>
</evidence>
<evidence type="ECO:0000256" key="8">
    <source>
        <dbReference type="ARBA" id="ARBA00022777"/>
    </source>
</evidence>
<dbReference type="EC" id="2.7.13.3" evidence="3"/>
<comment type="subcellular location">
    <subcellularLocation>
        <location evidence="2">Cell membrane</location>
        <topology evidence="2">Multi-pass membrane protein</topology>
    </subcellularLocation>
</comment>
<organism evidence="15 16">
    <name type="scientific">Litchfieldia salsa</name>
    <dbReference type="NCBI Taxonomy" id="930152"/>
    <lineage>
        <taxon>Bacteria</taxon>
        <taxon>Bacillati</taxon>
        <taxon>Bacillota</taxon>
        <taxon>Bacilli</taxon>
        <taxon>Bacillales</taxon>
        <taxon>Bacillaceae</taxon>
        <taxon>Litchfieldia</taxon>
    </lineage>
</organism>
<evidence type="ECO:0000256" key="1">
    <source>
        <dbReference type="ARBA" id="ARBA00000085"/>
    </source>
</evidence>
<dbReference type="GO" id="GO:0005886">
    <property type="term" value="C:plasma membrane"/>
    <property type="evidence" value="ECO:0007669"/>
    <property type="project" value="UniProtKB-SubCell"/>
</dbReference>
<evidence type="ECO:0000256" key="10">
    <source>
        <dbReference type="ARBA" id="ARBA00023012"/>
    </source>
</evidence>
<evidence type="ECO:0000313" key="16">
    <source>
        <dbReference type="Proteomes" id="UP000199159"/>
    </source>
</evidence>
<dbReference type="PROSITE" id="PS50885">
    <property type="entry name" value="HAMP"/>
    <property type="match status" value="1"/>
</dbReference>
<evidence type="ECO:0000256" key="5">
    <source>
        <dbReference type="ARBA" id="ARBA00022553"/>
    </source>
</evidence>
<evidence type="ECO:0000259" key="14">
    <source>
        <dbReference type="PROSITE" id="PS50885"/>
    </source>
</evidence>
<keyword evidence="10" id="KW-0902">Two-component regulatory system</keyword>
<dbReference type="Gene3D" id="3.30.565.10">
    <property type="entry name" value="Histidine kinase-like ATPase, C-terminal domain"/>
    <property type="match status" value="1"/>
</dbReference>
<evidence type="ECO:0000256" key="12">
    <source>
        <dbReference type="SAM" id="Phobius"/>
    </source>
</evidence>
<feature type="domain" description="HAMP" evidence="14">
    <location>
        <begin position="315"/>
        <end position="370"/>
    </location>
</feature>
<evidence type="ECO:0000256" key="2">
    <source>
        <dbReference type="ARBA" id="ARBA00004651"/>
    </source>
</evidence>